<accession>A0A4Z2EXT3</accession>
<organism evidence="2 3">
    <name type="scientific">Liparis tanakae</name>
    <name type="common">Tanaka's snailfish</name>
    <dbReference type="NCBI Taxonomy" id="230148"/>
    <lineage>
        <taxon>Eukaryota</taxon>
        <taxon>Metazoa</taxon>
        <taxon>Chordata</taxon>
        <taxon>Craniata</taxon>
        <taxon>Vertebrata</taxon>
        <taxon>Euteleostomi</taxon>
        <taxon>Actinopterygii</taxon>
        <taxon>Neopterygii</taxon>
        <taxon>Teleostei</taxon>
        <taxon>Neoteleostei</taxon>
        <taxon>Acanthomorphata</taxon>
        <taxon>Eupercaria</taxon>
        <taxon>Perciformes</taxon>
        <taxon>Cottioidei</taxon>
        <taxon>Cottales</taxon>
        <taxon>Liparidae</taxon>
        <taxon>Liparis</taxon>
    </lineage>
</organism>
<evidence type="ECO:0000313" key="2">
    <source>
        <dbReference type="EMBL" id="TNN33618.1"/>
    </source>
</evidence>
<dbReference type="OrthoDB" id="10589945at2759"/>
<dbReference type="AlphaFoldDB" id="A0A4Z2EXT3"/>
<sequence length="151" mass="16700">MCSLRLRSATDREISISDICNSRRAQRRPVRGAAVMFPGLFRRFPGAVLVGFEVQIDVSLGRHVRSSEARNQKKGSYERRRGSQVAPGENKKKTKKKGAPESPESFFTSVRRCVLASGGGGGMAPHRCRHSDHFILPYDVGAPDSVMNEEL</sequence>
<gene>
    <name evidence="2" type="ORF">EYF80_056219</name>
</gene>
<feature type="compositionally biased region" description="Basic and acidic residues" evidence="1">
    <location>
        <begin position="65"/>
        <end position="81"/>
    </location>
</feature>
<proteinExistence type="predicted"/>
<feature type="region of interest" description="Disordered" evidence="1">
    <location>
        <begin position="63"/>
        <end position="106"/>
    </location>
</feature>
<dbReference type="EMBL" id="SRLO01002180">
    <property type="protein sequence ID" value="TNN33618.1"/>
    <property type="molecule type" value="Genomic_DNA"/>
</dbReference>
<reference evidence="2 3" key="1">
    <citation type="submission" date="2019-03" db="EMBL/GenBank/DDBJ databases">
        <title>First draft genome of Liparis tanakae, snailfish: a comprehensive survey of snailfish specific genes.</title>
        <authorList>
            <person name="Kim W."/>
            <person name="Song I."/>
            <person name="Jeong J.-H."/>
            <person name="Kim D."/>
            <person name="Kim S."/>
            <person name="Ryu S."/>
            <person name="Song J.Y."/>
            <person name="Lee S.K."/>
        </authorList>
    </citation>
    <scope>NUCLEOTIDE SEQUENCE [LARGE SCALE GENOMIC DNA]</scope>
    <source>
        <tissue evidence="2">Muscle</tissue>
    </source>
</reference>
<comment type="caution">
    <text evidence="2">The sequence shown here is derived from an EMBL/GenBank/DDBJ whole genome shotgun (WGS) entry which is preliminary data.</text>
</comment>
<dbReference type="Proteomes" id="UP000314294">
    <property type="component" value="Unassembled WGS sequence"/>
</dbReference>
<evidence type="ECO:0000313" key="3">
    <source>
        <dbReference type="Proteomes" id="UP000314294"/>
    </source>
</evidence>
<name>A0A4Z2EXT3_9TELE</name>
<keyword evidence="3" id="KW-1185">Reference proteome</keyword>
<evidence type="ECO:0000256" key="1">
    <source>
        <dbReference type="SAM" id="MobiDB-lite"/>
    </source>
</evidence>
<protein>
    <submittedName>
        <fullName evidence="2">Uncharacterized protein</fullName>
    </submittedName>
</protein>